<sequence length="369" mass="40925">MAVEPLCKLTDLSLDDFLTKCAQSRGIPEIDGARIITCRNTKPMLPGFKTRLIQKKFIRNSSKLPCSRITLSPDLPDPGLYTIHKEDCSHEFQNNQELLARLAEQPDPSLHMKTDKEIIDGVPTRPPDVYVTGLESRHFVASVLETNATMRTSNVHSSTNPYVEEMPGINTSMSYIGGHNLCSELHREDGLLAAVAALLARLDPLPEGVPFSGPEGTSADELPDLHSASLSESTPDESSVQIRDAVAPVPTKVPCKVWMVPLDPHKLEDAIRVVVRSMPSSDESSSEKAKTKRAKKGRSAKTIKKRRCSRALDHKDIYANTDFMDRHGIPHVTFRQYKDEVVYLRPVMPHEVIQIVPNCLEASNFGDAD</sequence>
<accession>A0ACC2PR29</accession>
<reference evidence="1" key="1">
    <citation type="submission" date="2023-04" db="EMBL/GenBank/DDBJ databases">
        <title>A chromosome-level genome assembly of the parasitoid wasp Eretmocerus hayati.</title>
        <authorList>
            <person name="Zhong Y."/>
            <person name="Liu S."/>
            <person name="Liu Y."/>
        </authorList>
    </citation>
    <scope>NUCLEOTIDE SEQUENCE</scope>
    <source>
        <strain evidence="1">ZJU_SS_LIU_2023</strain>
    </source>
</reference>
<gene>
    <name evidence="1" type="ORF">QAD02_021660</name>
</gene>
<keyword evidence="2" id="KW-1185">Reference proteome</keyword>
<protein>
    <submittedName>
        <fullName evidence="1">Uncharacterized protein</fullName>
    </submittedName>
</protein>
<evidence type="ECO:0000313" key="2">
    <source>
        <dbReference type="Proteomes" id="UP001239111"/>
    </source>
</evidence>
<dbReference type="EMBL" id="CM056741">
    <property type="protein sequence ID" value="KAJ8685867.1"/>
    <property type="molecule type" value="Genomic_DNA"/>
</dbReference>
<evidence type="ECO:0000313" key="1">
    <source>
        <dbReference type="EMBL" id="KAJ8685867.1"/>
    </source>
</evidence>
<organism evidence="1 2">
    <name type="scientific">Eretmocerus hayati</name>
    <dbReference type="NCBI Taxonomy" id="131215"/>
    <lineage>
        <taxon>Eukaryota</taxon>
        <taxon>Metazoa</taxon>
        <taxon>Ecdysozoa</taxon>
        <taxon>Arthropoda</taxon>
        <taxon>Hexapoda</taxon>
        <taxon>Insecta</taxon>
        <taxon>Pterygota</taxon>
        <taxon>Neoptera</taxon>
        <taxon>Endopterygota</taxon>
        <taxon>Hymenoptera</taxon>
        <taxon>Apocrita</taxon>
        <taxon>Proctotrupomorpha</taxon>
        <taxon>Chalcidoidea</taxon>
        <taxon>Aphelinidae</taxon>
        <taxon>Aphelininae</taxon>
        <taxon>Eretmocerus</taxon>
    </lineage>
</organism>
<name>A0ACC2PR29_9HYME</name>
<proteinExistence type="predicted"/>
<comment type="caution">
    <text evidence="1">The sequence shown here is derived from an EMBL/GenBank/DDBJ whole genome shotgun (WGS) entry which is preliminary data.</text>
</comment>
<dbReference type="Proteomes" id="UP001239111">
    <property type="component" value="Chromosome 1"/>
</dbReference>